<dbReference type="Proteomes" id="UP000076154">
    <property type="component" value="Unassembled WGS sequence"/>
</dbReference>
<dbReference type="EMBL" id="LUEZ02000126">
    <property type="protein sequence ID" value="RDB16277.1"/>
    <property type="molecule type" value="Genomic_DNA"/>
</dbReference>
<feature type="compositionally biased region" description="Basic and acidic residues" evidence="1">
    <location>
        <begin position="231"/>
        <end position="248"/>
    </location>
</feature>
<dbReference type="SUPFAM" id="SSF63748">
    <property type="entry name" value="Tudor/PWWP/MBT"/>
    <property type="match status" value="1"/>
</dbReference>
<evidence type="ECO:0000313" key="4">
    <source>
        <dbReference type="Proteomes" id="UP000076154"/>
    </source>
</evidence>
<feature type="compositionally biased region" description="Basic and acidic residues" evidence="1">
    <location>
        <begin position="171"/>
        <end position="180"/>
    </location>
</feature>
<feature type="compositionally biased region" description="Basic residues" evidence="1">
    <location>
        <begin position="181"/>
        <end position="192"/>
    </location>
</feature>
<feature type="compositionally biased region" description="Acidic residues" evidence="1">
    <location>
        <begin position="124"/>
        <end position="141"/>
    </location>
</feature>
<sequence>MSKKGAKAAPKEVSSYEERDIVLGKVRGYPAWPGMVVDPESVPSSVQEERPSKKTKFYCVQFFPAGDYAWLVAKDISKLQQYEIESYINEPHKKSGDLLAGYRVALDPTTWEEERANLSQEAYQAEEEANAEVDELQSDDADSTKKQAKSKKRKRDSDVAPPAKTRKAVKPKKEPSEAPKKKGPAKGKKNGGKSKTLVESEDEGEAEAEAEDEDAGPSKKASPPPAKRAKREKEDEGDDAKLQDDPEALKVREWRHRLQKAFLGKTVPEEADMPTLDALFSTVESYDKISVQYLQFSKIGKVMRHITLLTDDKIPRDDEFHFRDRAKALVDRWHQVLNANKTNGSESGAVTATAPTNGAAKEKKEKETKEGTAESGEKTVTEGAAAIDLNGKAEDAMADADADAVGDTSMLGDVTMSEA</sequence>
<feature type="compositionally biased region" description="Basic and acidic residues" evidence="1">
    <location>
        <begin position="360"/>
        <end position="380"/>
    </location>
</feature>
<feature type="compositionally biased region" description="Acidic residues" evidence="1">
    <location>
        <begin position="199"/>
        <end position="215"/>
    </location>
</feature>
<evidence type="ECO:0000256" key="1">
    <source>
        <dbReference type="SAM" id="MobiDB-lite"/>
    </source>
</evidence>
<dbReference type="SMART" id="SM00293">
    <property type="entry name" value="PWWP"/>
    <property type="match status" value="1"/>
</dbReference>
<dbReference type="InParanoid" id="A0A369J6Q2"/>
<reference evidence="3" key="1">
    <citation type="submission" date="2018-04" db="EMBL/GenBank/DDBJ databases">
        <title>Whole genome sequencing of Hypsizygus marmoreus.</title>
        <authorList>
            <person name="Choi I.-G."/>
            <person name="Min B."/>
            <person name="Kim J.-G."/>
            <person name="Kim S."/>
            <person name="Oh Y.-L."/>
            <person name="Kong W.-S."/>
            <person name="Park H."/>
            <person name="Jeong J."/>
            <person name="Song E.-S."/>
        </authorList>
    </citation>
    <scope>NUCLEOTIDE SEQUENCE [LARGE SCALE GENOMIC DNA]</scope>
    <source>
        <strain evidence="3">51987-8</strain>
    </source>
</reference>
<proteinExistence type="predicted"/>
<dbReference type="CDD" id="cd05840">
    <property type="entry name" value="PWWP_ScIOC4-like"/>
    <property type="match status" value="1"/>
</dbReference>
<dbReference type="PROSITE" id="PS50812">
    <property type="entry name" value="PWWP"/>
    <property type="match status" value="1"/>
</dbReference>
<dbReference type="InterPro" id="IPR000313">
    <property type="entry name" value="PWWP_dom"/>
</dbReference>
<protein>
    <submittedName>
        <fullName evidence="3">PWWP domain-containing protein2</fullName>
    </submittedName>
</protein>
<dbReference type="InterPro" id="IPR035441">
    <property type="entry name" value="TFIIS/LEDGF_dom_sf"/>
</dbReference>
<dbReference type="InterPro" id="IPR035503">
    <property type="entry name" value="IOC4-like_PWWP"/>
</dbReference>
<dbReference type="STRING" id="39966.A0A369J6Q2"/>
<name>A0A369J6Q2_HYPMA</name>
<evidence type="ECO:0000313" key="3">
    <source>
        <dbReference type="EMBL" id="RDB16277.1"/>
    </source>
</evidence>
<feature type="domain" description="PWWP" evidence="2">
    <location>
        <begin position="18"/>
        <end position="82"/>
    </location>
</feature>
<gene>
    <name evidence="3" type="primary">pdp2</name>
    <name evidence="3" type="ORF">Hypma_003062</name>
</gene>
<dbReference type="Pfam" id="PF00855">
    <property type="entry name" value="PWWP"/>
    <property type="match status" value="1"/>
</dbReference>
<dbReference type="Gene3D" id="2.30.30.140">
    <property type="match status" value="1"/>
</dbReference>
<dbReference type="SUPFAM" id="SSF47676">
    <property type="entry name" value="Conserved domain common to transcription factors TFIIS, elongin A, CRSP70"/>
    <property type="match status" value="1"/>
</dbReference>
<feature type="region of interest" description="Disordered" evidence="1">
    <location>
        <begin position="115"/>
        <end position="248"/>
    </location>
</feature>
<accession>A0A369J6Q2</accession>
<evidence type="ECO:0000259" key="2">
    <source>
        <dbReference type="PROSITE" id="PS50812"/>
    </source>
</evidence>
<dbReference type="FunCoup" id="A0A369J6Q2">
    <property type="interactions" value="161"/>
</dbReference>
<dbReference type="AlphaFoldDB" id="A0A369J6Q2"/>
<dbReference type="OrthoDB" id="62853at2759"/>
<comment type="caution">
    <text evidence="3">The sequence shown here is derived from an EMBL/GenBank/DDBJ whole genome shotgun (WGS) entry which is preliminary data.</text>
</comment>
<feature type="region of interest" description="Disordered" evidence="1">
    <location>
        <begin position="341"/>
        <end position="384"/>
    </location>
</feature>
<feature type="compositionally biased region" description="Polar residues" evidence="1">
    <location>
        <begin position="341"/>
        <end position="356"/>
    </location>
</feature>
<organism evidence="3 4">
    <name type="scientific">Hypsizygus marmoreus</name>
    <name type="common">White beech mushroom</name>
    <name type="synonym">Agaricus marmoreus</name>
    <dbReference type="NCBI Taxonomy" id="39966"/>
    <lineage>
        <taxon>Eukaryota</taxon>
        <taxon>Fungi</taxon>
        <taxon>Dikarya</taxon>
        <taxon>Basidiomycota</taxon>
        <taxon>Agaricomycotina</taxon>
        <taxon>Agaricomycetes</taxon>
        <taxon>Agaricomycetidae</taxon>
        <taxon>Agaricales</taxon>
        <taxon>Tricholomatineae</taxon>
        <taxon>Lyophyllaceae</taxon>
        <taxon>Hypsizygus</taxon>
    </lineage>
</organism>
<keyword evidence="4" id="KW-1185">Reference proteome</keyword>